<feature type="transmembrane region" description="Helical" evidence="2">
    <location>
        <begin position="91"/>
        <end position="112"/>
    </location>
</feature>
<name>A0A919S5E6_9ACTN</name>
<evidence type="ECO:0000256" key="2">
    <source>
        <dbReference type="SAM" id="Phobius"/>
    </source>
</evidence>
<evidence type="ECO:0000256" key="3">
    <source>
        <dbReference type="SAM" id="SignalP"/>
    </source>
</evidence>
<reference evidence="4" key="1">
    <citation type="submission" date="2021-03" db="EMBL/GenBank/DDBJ databases">
        <title>Whole genome shotgun sequence of Actinoplanes auranticolor NBRC 12245.</title>
        <authorList>
            <person name="Komaki H."/>
            <person name="Tamura T."/>
        </authorList>
    </citation>
    <scope>NUCLEOTIDE SEQUENCE</scope>
    <source>
        <strain evidence="4">NBRC 12245</strain>
    </source>
</reference>
<accession>A0A919S5E6</accession>
<organism evidence="4 5">
    <name type="scientific">Actinoplanes auranticolor</name>
    <dbReference type="NCBI Taxonomy" id="47988"/>
    <lineage>
        <taxon>Bacteria</taxon>
        <taxon>Bacillati</taxon>
        <taxon>Actinomycetota</taxon>
        <taxon>Actinomycetes</taxon>
        <taxon>Micromonosporales</taxon>
        <taxon>Micromonosporaceae</taxon>
        <taxon>Actinoplanes</taxon>
    </lineage>
</organism>
<dbReference type="PANTHER" id="PTHR40761:SF1">
    <property type="entry name" value="CONSERVED INTEGRAL MEMBRANE ALANINE VALINE AND LEUCINE RICH PROTEIN-RELATED"/>
    <property type="match status" value="1"/>
</dbReference>
<dbReference type="Proteomes" id="UP000681340">
    <property type="component" value="Unassembled WGS sequence"/>
</dbReference>
<feature type="transmembrane region" description="Helical" evidence="2">
    <location>
        <begin position="46"/>
        <end position="79"/>
    </location>
</feature>
<evidence type="ECO:0000313" key="5">
    <source>
        <dbReference type="Proteomes" id="UP000681340"/>
    </source>
</evidence>
<evidence type="ECO:0008006" key="6">
    <source>
        <dbReference type="Google" id="ProtNLM"/>
    </source>
</evidence>
<sequence>MNGPLIATVLLSLLSAVAYALAAVVQERLAAAPRWWMIIGLNGSGALLHVGALAYGSLAVVQPLGALTLVVALPVGAAVAGRRVRGREWRGALATIAGLVALLLAVGTAAPAQALSDVQVLVLVLLATVLIGGLAGRAYRAVPGPARLPGLRLAAAGGIAFAAASALTQTALLRIGADGLAALEQPVVAGTVLTLVALSAAGLLLSQAAYRYGLGGPLATLTIVNPVAAAGIGVALLGLGAGLTLPAVLGAALAAVVAAVGVVLLATPGRAGPRPACRKALRPARRRPRSRPVTRRHRRPASRAASLR</sequence>
<feature type="transmembrane region" description="Helical" evidence="2">
    <location>
        <begin position="151"/>
        <end position="175"/>
    </location>
</feature>
<keyword evidence="2" id="KW-1133">Transmembrane helix</keyword>
<keyword evidence="2" id="KW-0812">Transmembrane</keyword>
<evidence type="ECO:0000256" key="1">
    <source>
        <dbReference type="SAM" id="MobiDB-lite"/>
    </source>
</evidence>
<feature type="transmembrane region" description="Helical" evidence="2">
    <location>
        <begin position="118"/>
        <end position="139"/>
    </location>
</feature>
<feature type="transmembrane region" description="Helical" evidence="2">
    <location>
        <begin position="187"/>
        <end position="206"/>
    </location>
</feature>
<feature type="compositionally biased region" description="Basic residues" evidence="1">
    <location>
        <begin position="276"/>
        <end position="301"/>
    </location>
</feature>
<dbReference type="EMBL" id="BOQL01000011">
    <property type="protein sequence ID" value="GIM64492.1"/>
    <property type="molecule type" value="Genomic_DNA"/>
</dbReference>
<gene>
    <name evidence="4" type="ORF">Aau02nite_10740</name>
</gene>
<dbReference type="AlphaFoldDB" id="A0A919S5E6"/>
<keyword evidence="2" id="KW-0472">Membrane</keyword>
<feature type="signal peptide" evidence="3">
    <location>
        <begin position="1"/>
        <end position="22"/>
    </location>
</feature>
<feature type="transmembrane region" description="Helical" evidence="2">
    <location>
        <begin position="218"/>
        <end position="239"/>
    </location>
</feature>
<evidence type="ECO:0000313" key="4">
    <source>
        <dbReference type="EMBL" id="GIM64492.1"/>
    </source>
</evidence>
<feature type="transmembrane region" description="Helical" evidence="2">
    <location>
        <begin position="245"/>
        <end position="266"/>
    </location>
</feature>
<dbReference type="RefSeq" id="WP_212987187.1">
    <property type="nucleotide sequence ID" value="NZ_BAABEA010000051.1"/>
</dbReference>
<keyword evidence="3" id="KW-0732">Signal</keyword>
<proteinExistence type="predicted"/>
<keyword evidence="5" id="KW-1185">Reference proteome</keyword>
<feature type="chain" id="PRO_5038798938" description="Integral membrane protein" evidence="3">
    <location>
        <begin position="23"/>
        <end position="308"/>
    </location>
</feature>
<dbReference type="PANTHER" id="PTHR40761">
    <property type="entry name" value="CONSERVED INTEGRAL MEMBRANE ALANINE VALINE AND LEUCINE RICH PROTEIN-RELATED"/>
    <property type="match status" value="1"/>
</dbReference>
<feature type="region of interest" description="Disordered" evidence="1">
    <location>
        <begin position="271"/>
        <end position="308"/>
    </location>
</feature>
<protein>
    <recommendedName>
        <fullName evidence="6">Integral membrane protein</fullName>
    </recommendedName>
</protein>
<comment type="caution">
    <text evidence="4">The sequence shown here is derived from an EMBL/GenBank/DDBJ whole genome shotgun (WGS) entry which is preliminary data.</text>
</comment>